<organism evidence="1 2">
    <name type="scientific">Phytophthora megakarya</name>
    <dbReference type="NCBI Taxonomy" id="4795"/>
    <lineage>
        <taxon>Eukaryota</taxon>
        <taxon>Sar</taxon>
        <taxon>Stramenopiles</taxon>
        <taxon>Oomycota</taxon>
        <taxon>Peronosporomycetes</taxon>
        <taxon>Peronosporales</taxon>
        <taxon>Peronosporaceae</taxon>
        <taxon>Phytophthora</taxon>
    </lineage>
</organism>
<reference evidence="2" key="1">
    <citation type="submission" date="2017-03" db="EMBL/GenBank/DDBJ databases">
        <title>Phytopthora megakarya and P. palmivora, two closely related causual agents of cacao black pod achieved similar genome size and gene model numbers by different mechanisms.</title>
        <authorList>
            <person name="Ali S."/>
            <person name="Shao J."/>
            <person name="Larry D.J."/>
            <person name="Kronmiller B."/>
            <person name="Shen D."/>
            <person name="Strem M.D."/>
            <person name="Melnick R.L."/>
            <person name="Guiltinan M.J."/>
            <person name="Tyler B.M."/>
            <person name="Meinhardt L.W."/>
            <person name="Bailey B.A."/>
        </authorList>
    </citation>
    <scope>NUCLEOTIDE SEQUENCE [LARGE SCALE GENOMIC DNA]</scope>
    <source>
        <strain evidence="2">zdho120</strain>
    </source>
</reference>
<evidence type="ECO:0000313" key="1">
    <source>
        <dbReference type="EMBL" id="OWZ17905.1"/>
    </source>
</evidence>
<dbReference type="OrthoDB" id="127598at2759"/>
<accession>A0A225WJV2</accession>
<keyword evidence="2" id="KW-1185">Reference proteome</keyword>
<comment type="caution">
    <text evidence="1">The sequence shown here is derived from an EMBL/GenBank/DDBJ whole genome shotgun (WGS) entry which is preliminary data.</text>
</comment>
<protein>
    <submittedName>
        <fullName evidence="1">Uncharacterized protein</fullName>
    </submittedName>
</protein>
<evidence type="ECO:0000313" key="2">
    <source>
        <dbReference type="Proteomes" id="UP000198211"/>
    </source>
</evidence>
<dbReference type="Proteomes" id="UP000198211">
    <property type="component" value="Unassembled WGS sequence"/>
</dbReference>
<name>A0A225WJV2_9STRA</name>
<dbReference type="EMBL" id="NBNE01000675">
    <property type="protein sequence ID" value="OWZ17905.1"/>
    <property type="molecule type" value="Genomic_DNA"/>
</dbReference>
<sequence length="80" mass="9242">MRSPDWKFQVPEVAITYLIGLWMTTRQIDPLNRLLQQFGEISGLKVQPKKSILIPLNISWKQSRCHGYPVLAYGSTTRIL</sequence>
<gene>
    <name evidence="1" type="ORF">PHMEG_0008097</name>
</gene>
<dbReference type="AlphaFoldDB" id="A0A225WJV2"/>
<proteinExistence type="predicted"/>